<accession>A0A644YLF0</accession>
<proteinExistence type="predicted"/>
<evidence type="ECO:0000313" key="1">
    <source>
        <dbReference type="EMBL" id="MPM28818.1"/>
    </source>
</evidence>
<protein>
    <submittedName>
        <fullName evidence="1">Uncharacterized protein</fullName>
    </submittedName>
</protein>
<name>A0A644YLF0_9ZZZZ</name>
<gene>
    <name evidence="1" type="ORF">SDC9_75349</name>
</gene>
<comment type="caution">
    <text evidence="1">The sequence shown here is derived from an EMBL/GenBank/DDBJ whole genome shotgun (WGS) entry which is preliminary data.</text>
</comment>
<dbReference type="EMBL" id="VSSQ01005356">
    <property type="protein sequence ID" value="MPM28818.1"/>
    <property type="molecule type" value="Genomic_DNA"/>
</dbReference>
<sequence length="450" mass="49088">MLQQAHVSAEAVGTLSHAGKRVEDAAVELARVGLPRNVVEFAEAEIRRDSAVELVNFIRVPAKERNKARFGARCAPAAQKADGGKRVGNFFQIEKQILHPEAGSAADGHRLRRLKMRVADGWNRFGALGEWFKRGEHGADAVLNADQRVPQDDQIRVVGYKAAGRAQMDDARGVGADEPVGVHMRHHIVAHLLFARCNRVVINIRLMRGKFVHLLLGDRQAEGVLRARKARPEPAPGGIPHIRREEPLHFGRGIPAVERAFVDVAHGLPPDDCVAVRADGDIRNRAADILFDIKNVILRRLGQFAKRAAAGDIGSPAGQVFDDGLGVAYDRGEGEVVRLFAVELVLHADGDLFHIGKDVDLSERHFRCALHGYAVARGNDVHGADPAGTAGCRAVFRTSLAKPRSLFAEPFRRKRAFTHAGGVCLDNADHAVDLCARHARADGRVGRKRS</sequence>
<dbReference type="AlphaFoldDB" id="A0A644YLF0"/>
<organism evidence="1">
    <name type="scientific">bioreactor metagenome</name>
    <dbReference type="NCBI Taxonomy" id="1076179"/>
    <lineage>
        <taxon>unclassified sequences</taxon>
        <taxon>metagenomes</taxon>
        <taxon>ecological metagenomes</taxon>
    </lineage>
</organism>
<reference evidence="1" key="1">
    <citation type="submission" date="2019-08" db="EMBL/GenBank/DDBJ databases">
        <authorList>
            <person name="Kucharzyk K."/>
            <person name="Murdoch R.W."/>
            <person name="Higgins S."/>
            <person name="Loffler F."/>
        </authorList>
    </citation>
    <scope>NUCLEOTIDE SEQUENCE</scope>
</reference>